<dbReference type="InterPro" id="IPR002110">
    <property type="entry name" value="Ankyrin_rpt"/>
</dbReference>
<feature type="compositionally biased region" description="Basic and acidic residues" evidence="2">
    <location>
        <begin position="149"/>
        <end position="158"/>
    </location>
</feature>
<dbReference type="SUPFAM" id="SSF48403">
    <property type="entry name" value="Ankyrin repeat"/>
    <property type="match status" value="1"/>
</dbReference>
<keyword evidence="1" id="KW-0040">ANK repeat</keyword>
<keyword evidence="4" id="KW-1185">Reference proteome</keyword>
<protein>
    <recommendedName>
        <fullName evidence="5">Ankyrin repeat protein</fullName>
    </recommendedName>
</protein>
<accession>C1E1H7</accession>
<dbReference type="PANTHER" id="PTHR24184">
    <property type="entry name" value="SI:CH211-189E2.2"/>
    <property type="match status" value="1"/>
</dbReference>
<dbReference type="EMBL" id="CP001324">
    <property type="protein sequence ID" value="ACO62169.1"/>
    <property type="molecule type" value="Genomic_DNA"/>
</dbReference>
<dbReference type="Gene3D" id="1.25.40.20">
    <property type="entry name" value="Ankyrin repeat-containing domain"/>
    <property type="match status" value="4"/>
</dbReference>
<proteinExistence type="predicted"/>
<dbReference type="OrthoDB" id="20872at2759"/>
<dbReference type="PROSITE" id="PS50297">
    <property type="entry name" value="ANK_REP_REGION"/>
    <property type="match status" value="3"/>
</dbReference>
<dbReference type="Proteomes" id="UP000002009">
    <property type="component" value="Chromosome 3"/>
</dbReference>
<dbReference type="InterPro" id="IPR036770">
    <property type="entry name" value="Ankyrin_rpt-contain_sf"/>
</dbReference>
<dbReference type="KEGG" id="mis:MICPUN_56877"/>
<dbReference type="PROSITE" id="PS50088">
    <property type="entry name" value="ANK_REPEAT"/>
    <property type="match status" value="3"/>
</dbReference>
<feature type="region of interest" description="Disordered" evidence="2">
    <location>
        <begin position="149"/>
        <end position="174"/>
    </location>
</feature>
<evidence type="ECO:0000256" key="2">
    <source>
        <dbReference type="SAM" id="MobiDB-lite"/>
    </source>
</evidence>
<dbReference type="Pfam" id="PF12796">
    <property type="entry name" value="Ank_2"/>
    <property type="match status" value="2"/>
</dbReference>
<dbReference type="PRINTS" id="PR01415">
    <property type="entry name" value="ANKYRIN"/>
</dbReference>
<feature type="region of interest" description="Disordered" evidence="2">
    <location>
        <begin position="302"/>
        <end position="360"/>
    </location>
</feature>
<feature type="repeat" description="ANK" evidence="1">
    <location>
        <begin position="194"/>
        <end position="226"/>
    </location>
</feature>
<dbReference type="PANTHER" id="PTHR24184:SF11">
    <property type="entry name" value="ANKYRIN REPEAT AND SOCS BOX CONTAINING 3"/>
    <property type="match status" value="1"/>
</dbReference>
<feature type="compositionally biased region" description="Basic and acidic residues" evidence="2">
    <location>
        <begin position="11"/>
        <end position="28"/>
    </location>
</feature>
<feature type="repeat" description="ANK" evidence="1">
    <location>
        <begin position="234"/>
        <end position="256"/>
    </location>
</feature>
<evidence type="ECO:0008006" key="5">
    <source>
        <dbReference type="Google" id="ProtNLM"/>
    </source>
</evidence>
<feature type="region of interest" description="Disordered" evidence="2">
    <location>
        <begin position="1"/>
        <end position="37"/>
    </location>
</feature>
<name>C1E1H7_MICCC</name>
<reference evidence="3 4" key="1">
    <citation type="journal article" date="2009" name="Science">
        <title>Green evolution and dynamic adaptations revealed by genomes of the marine picoeukaryotes Micromonas.</title>
        <authorList>
            <person name="Worden A.Z."/>
            <person name="Lee J.H."/>
            <person name="Mock T."/>
            <person name="Rouze P."/>
            <person name="Simmons M.P."/>
            <person name="Aerts A.L."/>
            <person name="Allen A.E."/>
            <person name="Cuvelier M.L."/>
            <person name="Derelle E."/>
            <person name="Everett M.V."/>
            <person name="Foulon E."/>
            <person name="Grimwood J."/>
            <person name="Gundlach H."/>
            <person name="Henrissat B."/>
            <person name="Napoli C."/>
            <person name="McDonald S.M."/>
            <person name="Parker M.S."/>
            <person name="Rombauts S."/>
            <person name="Salamov A."/>
            <person name="Von Dassow P."/>
            <person name="Badger J.H."/>
            <person name="Coutinho P.M."/>
            <person name="Demir E."/>
            <person name="Dubchak I."/>
            <person name="Gentemann C."/>
            <person name="Eikrem W."/>
            <person name="Gready J.E."/>
            <person name="John U."/>
            <person name="Lanier W."/>
            <person name="Lindquist E.A."/>
            <person name="Lucas S."/>
            <person name="Mayer K.F."/>
            <person name="Moreau H."/>
            <person name="Not F."/>
            <person name="Otillar R."/>
            <person name="Panaud O."/>
            <person name="Pangilinan J."/>
            <person name="Paulsen I."/>
            <person name="Piegu B."/>
            <person name="Poliakov A."/>
            <person name="Robbens S."/>
            <person name="Schmutz J."/>
            <person name="Toulza E."/>
            <person name="Wyss T."/>
            <person name="Zelensky A."/>
            <person name="Zhou K."/>
            <person name="Armbrust E.V."/>
            <person name="Bhattacharya D."/>
            <person name="Goodenough U.W."/>
            <person name="Van de Peer Y."/>
            <person name="Grigoriev I.V."/>
        </authorList>
    </citation>
    <scope>NUCLEOTIDE SEQUENCE [LARGE SCALE GENOMIC DNA]</scope>
    <source>
        <strain evidence="4">RCC299 / NOUM17</strain>
    </source>
</reference>
<organism evidence="3 4">
    <name type="scientific">Micromonas commoda (strain RCC299 / NOUM17 / CCMP2709)</name>
    <name type="common">Picoplanktonic green alga</name>
    <dbReference type="NCBI Taxonomy" id="296587"/>
    <lineage>
        <taxon>Eukaryota</taxon>
        <taxon>Viridiplantae</taxon>
        <taxon>Chlorophyta</taxon>
        <taxon>Mamiellophyceae</taxon>
        <taxon>Mamiellales</taxon>
        <taxon>Mamiellaceae</taxon>
        <taxon>Micromonas</taxon>
    </lineage>
</organism>
<gene>
    <name evidence="3" type="ORF">MICPUN_56877</name>
</gene>
<evidence type="ECO:0000256" key="1">
    <source>
        <dbReference type="PROSITE-ProRule" id="PRU00023"/>
    </source>
</evidence>
<dbReference type="RefSeq" id="XP_002500911.1">
    <property type="nucleotide sequence ID" value="XM_002500865.1"/>
</dbReference>
<dbReference type="STRING" id="296587.C1E1H7"/>
<dbReference type="SMART" id="SM00248">
    <property type="entry name" value="ANK"/>
    <property type="match status" value="6"/>
</dbReference>
<feature type="repeat" description="ANK" evidence="1">
    <location>
        <begin position="465"/>
        <end position="497"/>
    </location>
</feature>
<sequence length="510" mass="52291">MAPDVSARIRAGHDASPRTPDAIKRPDGPAESSLAGPLRRAVLDDRAAEVRALMKFRSVSENRAPDGDCTAADALLLAIERGSFASTVELVKMRATPLDAACLLAAAASPNPECAAFVIDGCTAAGVSPDSRDHSGRTPLEIATRHRADLTAPHERSPTSHFSPAHRHGDDGGAGAVASSLLRCGAGANVEFSDGATPLIAAARAGRHTVAAALLAHGADPLAVDRSRSMDAVAGGTALHAAAMSGHAECVRVIVDVLRAIMEDDEASAGAFKGANGGDGHMNCLNPFAAFSRIFSSLGPAPPSPGLKGTDWSELTGEDDEKNGGAGSSVAAPSSPVMGSDDDDDEKDEKDGERKPSLLDAGDSIGRSALLLAIAGGNIAAASVLCDAGADRRQRVGDRTLLHVAVERDEPEICEILLRRRDSLTPRALYRSDSFGGGGVGPFGTGVGRGALAGPPAEVDARDSGGRTALMLAAEARKSQCAEVLADRGADQDAAPGLRRKVETLLNVYI</sequence>
<evidence type="ECO:0000313" key="3">
    <source>
        <dbReference type="EMBL" id="ACO62169.1"/>
    </source>
</evidence>
<dbReference type="Pfam" id="PF00023">
    <property type="entry name" value="Ank"/>
    <property type="match status" value="1"/>
</dbReference>
<dbReference type="InParanoid" id="C1E1H7"/>
<dbReference type="GeneID" id="8241677"/>
<feature type="compositionally biased region" description="Low complexity" evidence="2">
    <location>
        <begin position="328"/>
        <end position="339"/>
    </location>
</feature>
<dbReference type="AlphaFoldDB" id="C1E1H7"/>
<evidence type="ECO:0000313" key="4">
    <source>
        <dbReference type="Proteomes" id="UP000002009"/>
    </source>
</evidence>